<name>A0A6C0K805_9ZZZZ</name>
<dbReference type="CDD" id="cd00085">
    <property type="entry name" value="HNHc"/>
    <property type="match status" value="1"/>
</dbReference>
<dbReference type="AlphaFoldDB" id="A0A6C0K805"/>
<evidence type="ECO:0000313" key="2">
    <source>
        <dbReference type="EMBL" id="QHU12254.1"/>
    </source>
</evidence>
<dbReference type="GO" id="GO:0008270">
    <property type="term" value="F:zinc ion binding"/>
    <property type="evidence" value="ECO:0007669"/>
    <property type="project" value="InterPro"/>
</dbReference>
<dbReference type="Gene3D" id="1.10.30.50">
    <property type="match status" value="1"/>
</dbReference>
<dbReference type="InterPro" id="IPR002711">
    <property type="entry name" value="HNH"/>
</dbReference>
<accession>A0A6C0K805</accession>
<dbReference type="Pfam" id="PF01844">
    <property type="entry name" value="HNH"/>
    <property type="match status" value="1"/>
</dbReference>
<organism evidence="2">
    <name type="scientific">viral metagenome</name>
    <dbReference type="NCBI Taxonomy" id="1070528"/>
    <lineage>
        <taxon>unclassified sequences</taxon>
        <taxon>metagenomes</taxon>
        <taxon>organismal metagenomes</taxon>
    </lineage>
</organism>
<dbReference type="EMBL" id="MN740798">
    <property type="protein sequence ID" value="QHU12254.1"/>
    <property type="molecule type" value="Genomic_DNA"/>
</dbReference>
<dbReference type="GO" id="GO:0004519">
    <property type="term" value="F:endonuclease activity"/>
    <property type="evidence" value="ECO:0007669"/>
    <property type="project" value="InterPro"/>
</dbReference>
<proteinExistence type="predicted"/>
<dbReference type="PANTHER" id="PTHR39639">
    <property type="entry name" value="CHROMOSOME 16, WHOLE GENOME SHOTGUN SEQUENCE"/>
    <property type="match status" value="1"/>
</dbReference>
<dbReference type="GO" id="GO:0003676">
    <property type="term" value="F:nucleic acid binding"/>
    <property type="evidence" value="ECO:0007669"/>
    <property type="project" value="InterPro"/>
</dbReference>
<evidence type="ECO:0000259" key="1">
    <source>
        <dbReference type="SMART" id="SM00507"/>
    </source>
</evidence>
<reference evidence="2" key="1">
    <citation type="journal article" date="2020" name="Nature">
        <title>Giant virus diversity and host interactions through global metagenomics.</title>
        <authorList>
            <person name="Schulz F."/>
            <person name="Roux S."/>
            <person name="Paez-Espino D."/>
            <person name="Jungbluth S."/>
            <person name="Walsh D.A."/>
            <person name="Denef V.J."/>
            <person name="McMahon K.D."/>
            <person name="Konstantinidis K.T."/>
            <person name="Eloe-Fadrosh E.A."/>
            <person name="Kyrpides N.C."/>
            <person name="Woyke T."/>
        </authorList>
    </citation>
    <scope>NUCLEOTIDE SEQUENCE</scope>
    <source>
        <strain evidence="2">GVMAG-S-1101171-110</strain>
    </source>
</reference>
<protein>
    <recommendedName>
        <fullName evidence="1">HNH nuclease domain-containing protein</fullName>
    </recommendedName>
</protein>
<dbReference type="InterPro" id="IPR003615">
    <property type="entry name" value="HNH_nuc"/>
</dbReference>
<feature type="domain" description="HNH nuclease" evidence="1">
    <location>
        <begin position="372"/>
        <end position="425"/>
    </location>
</feature>
<sequence length="440" mass="50531">MPPETAVHLKNRTDPHQAKQNNVKCLIPRGPMQRKNCWTPKENTAFLDTVVHGWHSPPIYIMQKEVEDAGEEDELEDHIFDGAHKVEAVINFIDGKYSIYKVEDISPLKDHVGKFFKDLPRDIRNKILDYEFIINYIDYDTAHDANALKTLWERLNKGGKQLNDYELALPVIHDLVKTVLEPSSKQFFATDIYKKEVSARGALEKLLQMIIAVAESNMVDYVTQFNSRKQLINLWQEVRLGKKNDDIKKHTAENKEKWIEYLKRACDYLKVLSGHNCFVDDEGNPILQTAHRGTELIFLLGRLLAHFPKAEEFRRIAPALAKRMKEKYFLTIERDEVGRNGGTQRRILKDIDTVIVEFTKLKAPRAFTKAQISEKFTEQNGICALCKEPINIKTQKYVGDHIVPWALGGTSDTANCQVTHERCNAIKGDKPHLNDLSELA</sequence>
<dbReference type="PANTHER" id="PTHR39639:SF1">
    <property type="entry name" value="DUF262 DOMAIN-CONTAINING PROTEIN"/>
    <property type="match status" value="1"/>
</dbReference>
<dbReference type="SMART" id="SM00507">
    <property type="entry name" value="HNHc"/>
    <property type="match status" value="1"/>
</dbReference>